<comment type="subcellular location">
    <subcellularLocation>
        <location evidence="1">Mitochondrion inner membrane</location>
        <topology evidence="1">Multi-pass membrane protein</topology>
    </subcellularLocation>
</comment>
<dbReference type="InterPro" id="IPR023395">
    <property type="entry name" value="MCP_dom_sf"/>
</dbReference>
<dbReference type="Gene3D" id="1.50.40.10">
    <property type="entry name" value="Mitochondrial carrier domain"/>
    <property type="match status" value="1"/>
</dbReference>
<dbReference type="SUPFAM" id="SSF47473">
    <property type="entry name" value="EF-hand"/>
    <property type="match status" value="1"/>
</dbReference>
<dbReference type="EMBL" id="LPNN01000004">
    <property type="protein sequence ID" value="OEJ89257.1"/>
    <property type="molecule type" value="Genomic_DNA"/>
</dbReference>
<dbReference type="GO" id="GO:0055085">
    <property type="term" value="P:transmembrane transport"/>
    <property type="evidence" value="ECO:0007669"/>
    <property type="project" value="InterPro"/>
</dbReference>
<keyword evidence="4 12" id="KW-0812">Transmembrane</keyword>
<comment type="caution">
    <text evidence="14">The sequence shown here is derived from an EMBL/GenBank/DDBJ whole genome shotgun (WGS) entry which is preliminary data.</text>
</comment>
<keyword evidence="9" id="KW-1133">Transmembrane helix</keyword>
<evidence type="ECO:0000256" key="8">
    <source>
        <dbReference type="ARBA" id="ARBA00022837"/>
    </source>
</evidence>
<keyword evidence="8" id="KW-0106">Calcium</keyword>
<keyword evidence="7" id="KW-0999">Mitochondrion inner membrane</keyword>
<evidence type="ECO:0000256" key="4">
    <source>
        <dbReference type="ARBA" id="ARBA00022692"/>
    </source>
</evidence>
<dbReference type="InterPro" id="IPR018108">
    <property type="entry name" value="MCP_transmembrane"/>
</dbReference>
<proteinExistence type="inferred from homology"/>
<dbReference type="OrthoDB" id="270584at2759"/>
<organism evidence="14 15">
    <name type="scientific">Hanseniaspora uvarum</name>
    <name type="common">Yeast</name>
    <name type="synonym">Kloeckera apiculata</name>
    <dbReference type="NCBI Taxonomy" id="29833"/>
    <lineage>
        <taxon>Eukaryota</taxon>
        <taxon>Fungi</taxon>
        <taxon>Dikarya</taxon>
        <taxon>Ascomycota</taxon>
        <taxon>Saccharomycotina</taxon>
        <taxon>Saccharomycetes</taxon>
        <taxon>Saccharomycodales</taxon>
        <taxon>Saccharomycodaceae</taxon>
        <taxon>Hanseniaspora</taxon>
    </lineage>
</organism>
<keyword evidence="6" id="KW-0677">Repeat</keyword>
<dbReference type="AlphaFoldDB" id="A0A1E5RQT1"/>
<keyword evidence="10" id="KW-0496">Mitochondrion</keyword>
<dbReference type="GO" id="GO:0005743">
    <property type="term" value="C:mitochondrial inner membrane"/>
    <property type="evidence" value="ECO:0007669"/>
    <property type="project" value="UniProtKB-SubCell"/>
</dbReference>
<evidence type="ECO:0000313" key="14">
    <source>
        <dbReference type="EMBL" id="OEJ89257.1"/>
    </source>
</evidence>
<feature type="domain" description="EF-hand" evidence="13">
    <location>
        <begin position="126"/>
        <end position="161"/>
    </location>
</feature>
<evidence type="ECO:0000256" key="6">
    <source>
        <dbReference type="ARBA" id="ARBA00022737"/>
    </source>
</evidence>
<keyword evidence="3" id="KW-0813">Transport</keyword>
<dbReference type="PRINTS" id="PR00926">
    <property type="entry name" value="MITOCARRIER"/>
</dbReference>
<accession>A0A1E5RQT1</accession>
<dbReference type="GO" id="GO:0005509">
    <property type="term" value="F:calcium ion binding"/>
    <property type="evidence" value="ECO:0007669"/>
    <property type="project" value="InterPro"/>
</dbReference>
<dbReference type="Gene3D" id="1.10.238.10">
    <property type="entry name" value="EF-hand"/>
    <property type="match status" value="1"/>
</dbReference>
<dbReference type="STRING" id="29833.A0A1E5RQT1"/>
<evidence type="ECO:0000256" key="10">
    <source>
        <dbReference type="ARBA" id="ARBA00023128"/>
    </source>
</evidence>
<dbReference type="SUPFAM" id="SSF103506">
    <property type="entry name" value="Mitochondrial carrier"/>
    <property type="match status" value="1"/>
</dbReference>
<gene>
    <name evidence="14" type="ORF">AWRI3580_g1657</name>
</gene>
<reference evidence="15" key="1">
    <citation type="journal article" date="2016" name="Genome Announc.">
        <title>Genome sequences of three species of Hanseniaspora isolated from spontaneous wine fermentations.</title>
        <authorList>
            <person name="Sternes P.R."/>
            <person name="Lee D."/>
            <person name="Kutyna D.R."/>
            <person name="Borneman A.R."/>
        </authorList>
    </citation>
    <scope>NUCLEOTIDE SEQUENCE [LARGE SCALE GENOMIC DNA]</scope>
    <source>
        <strain evidence="15">AWRI3580</strain>
    </source>
</reference>
<dbReference type="Proteomes" id="UP000095358">
    <property type="component" value="Unassembled WGS sequence"/>
</dbReference>
<feature type="repeat" description="Solcar" evidence="12">
    <location>
        <begin position="513"/>
        <end position="602"/>
    </location>
</feature>
<dbReference type="InterPro" id="IPR011992">
    <property type="entry name" value="EF-hand-dom_pair"/>
</dbReference>
<evidence type="ECO:0000256" key="1">
    <source>
        <dbReference type="ARBA" id="ARBA00004448"/>
    </source>
</evidence>
<evidence type="ECO:0000256" key="11">
    <source>
        <dbReference type="ARBA" id="ARBA00023136"/>
    </source>
</evidence>
<evidence type="ECO:0000256" key="9">
    <source>
        <dbReference type="ARBA" id="ARBA00022989"/>
    </source>
</evidence>
<feature type="repeat" description="Solcar" evidence="12">
    <location>
        <begin position="305"/>
        <end position="388"/>
    </location>
</feature>
<evidence type="ECO:0000256" key="7">
    <source>
        <dbReference type="ARBA" id="ARBA00022792"/>
    </source>
</evidence>
<protein>
    <submittedName>
        <fullName evidence="14">Calcium-binding mitochondrial carrier SAL1</fullName>
    </submittedName>
</protein>
<dbReference type="PROSITE" id="PS50222">
    <property type="entry name" value="EF_HAND_2"/>
    <property type="match status" value="1"/>
</dbReference>
<dbReference type="FunFam" id="1.50.40.10:FF:000016">
    <property type="entry name" value="Solute carrier family 25 member 23"/>
    <property type="match status" value="1"/>
</dbReference>
<evidence type="ECO:0000256" key="2">
    <source>
        <dbReference type="ARBA" id="ARBA00006375"/>
    </source>
</evidence>
<feature type="repeat" description="Solcar" evidence="12">
    <location>
        <begin position="399"/>
        <end position="496"/>
    </location>
</feature>
<dbReference type="VEuPathDB" id="FungiDB:AWRI3580_g1657"/>
<evidence type="ECO:0000256" key="5">
    <source>
        <dbReference type="ARBA" id="ARBA00022723"/>
    </source>
</evidence>
<keyword evidence="15" id="KW-1185">Reference proteome</keyword>
<dbReference type="InterPro" id="IPR002067">
    <property type="entry name" value="MCP"/>
</dbReference>
<name>A0A1E5RQT1_HANUV</name>
<sequence>MSDPDQSKPPIDNNDSCKDLFNKIINTKTNIPDENSENGLVDKKQFQTYIQDSNQLFKYVNSNKINIENNYKQNLDDLIDEKHKQIVTNKNLINKISTNYLNELFFNISQGEDTFDYQKFQQYYNSTINEIQKGFHNIDLDKDGFIKLKDINNYLTNLDIIKKSETENKPSFLRWVKNKKPDDLQEKSDYDQDYKISYKEWESFLIFVPRHNNSRLRTALKIYSNISKVQASNSNTDILNRFKMDEDLELDQLTSELGKRPVSKTPKKDEQPKIIEMKLKEEKMPKLDDNANHDTDTSFKEHFNIDSLKYFLAGGSAGVISRTCTAPFDRIKVFLIANDKTLHVTQVLKTIYKKAGLKGFYVGNGLSAMKIFPESAIKFGSFELVKKLIFPNSYQNMKDNPLGNYLCGGIAGCMAQLFVYPIDTIKYRMQCEDVKFSSPYSNTKSTISIKNIVKETYKQNNNAGIRNFYRGLPAGLTGMFPYAAIDLGTFNLLKNIASQYYFSEYTDVEDRHLPNMVLLPLGAISGSIGASIVYPINLLRTRLQAQGTFAHKHTYDGFFDCASKTVKREGFKGLYKGLFPNLVKVCPSVAISYFCYENFKRLLNLNT</sequence>
<dbReference type="Pfam" id="PF00153">
    <property type="entry name" value="Mito_carr"/>
    <property type="match status" value="3"/>
</dbReference>
<keyword evidence="11 12" id="KW-0472">Membrane</keyword>
<evidence type="ECO:0000256" key="3">
    <source>
        <dbReference type="ARBA" id="ARBA00022448"/>
    </source>
</evidence>
<dbReference type="InterPro" id="IPR002048">
    <property type="entry name" value="EF_hand_dom"/>
</dbReference>
<keyword evidence="5" id="KW-0479">Metal-binding</keyword>
<dbReference type="PANTHER" id="PTHR24089">
    <property type="entry name" value="SOLUTE CARRIER FAMILY 25"/>
    <property type="match status" value="1"/>
</dbReference>
<evidence type="ECO:0000256" key="12">
    <source>
        <dbReference type="PROSITE-ProRule" id="PRU00282"/>
    </source>
</evidence>
<comment type="similarity">
    <text evidence="2">Belongs to the mitochondrial carrier (TC 2.A.29) family.</text>
</comment>
<evidence type="ECO:0000313" key="15">
    <source>
        <dbReference type="Proteomes" id="UP000095358"/>
    </source>
</evidence>
<evidence type="ECO:0000259" key="13">
    <source>
        <dbReference type="PROSITE" id="PS50222"/>
    </source>
</evidence>
<dbReference type="PROSITE" id="PS50920">
    <property type="entry name" value="SOLCAR"/>
    <property type="match status" value="3"/>
</dbReference>